<name>A0A8D9H8H1_BRACM</name>
<dbReference type="AlphaFoldDB" id="A0A8D9H8H1"/>
<keyword evidence="1" id="KW-0812">Transmembrane</keyword>
<protein>
    <submittedName>
        <fullName evidence="2">Uncharacterized protein</fullName>
    </submittedName>
</protein>
<feature type="non-terminal residue" evidence="2">
    <location>
        <position position="34"/>
    </location>
</feature>
<feature type="non-terminal residue" evidence="2">
    <location>
        <position position="1"/>
    </location>
</feature>
<keyword evidence="1" id="KW-1133">Transmembrane helix</keyword>
<evidence type="ECO:0000313" key="3">
    <source>
        <dbReference type="Proteomes" id="UP000694005"/>
    </source>
</evidence>
<dbReference type="Gramene" id="A02p40010.2_BraZ1">
    <property type="protein sequence ID" value="A02p40010.2_BraZ1.CDS.1"/>
    <property type="gene ID" value="A02g40010.2_BraZ1"/>
</dbReference>
<dbReference type="EMBL" id="LS974618">
    <property type="protein sequence ID" value="CAG7895049.1"/>
    <property type="molecule type" value="Genomic_DNA"/>
</dbReference>
<accession>A0A8D9H8H1</accession>
<feature type="transmembrane region" description="Helical" evidence="1">
    <location>
        <begin position="6"/>
        <end position="29"/>
    </location>
</feature>
<proteinExistence type="predicted"/>
<sequence>RTLVCILRIGLFKMLCLVYFLHSVSCFLCPSVKN</sequence>
<evidence type="ECO:0000313" key="2">
    <source>
        <dbReference type="EMBL" id="CAG7895049.1"/>
    </source>
</evidence>
<keyword evidence="1" id="KW-0472">Membrane</keyword>
<evidence type="ECO:0000256" key="1">
    <source>
        <dbReference type="SAM" id="Phobius"/>
    </source>
</evidence>
<reference evidence="2 3" key="1">
    <citation type="submission" date="2021-07" db="EMBL/GenBank/DDBJ databases">
        <authorList>
            <consortium name="Genoscope - CEA"/>
            <person name="William W."/>
        </authorList>
    </citation>
    <scope>NUCLEOTIDE SEQUENCE [LARGE SCALE GENOMIC DNA]</scope>
</reference>
<gene>
    <name evidence="2" type="ORF">BRAPAZ1V2_A02P40010.2</name>
</gene>
<organism evidence="2 3">
    <name type="scientific">Brassica campestris</name>
    <name type="common">Field mustard</name>
    <dbReference type="NCBI Taxonomy" id="3711"/>
    <lineage>
        <taxon>Eukaryota</taxon>
        <taxon>Viridiplantae</taxon>
        <taxon>Streptophyta</taxon>
        <taxon>Embryophyta</taxon>
        <taxon>Tracheophyta</taxon>
        <taxon>Spermatophyta</taxon>
        <taxon>Magnoliopsida</taxon>
        <taxon>eudicotyledons</taxon>
        <taxon>Gunneridae</taxon>
        <taxon>Pentapetalae</taxon>
        <taxon>rosids</taxon>
        <taxon>malvids</taxon>
        <taxon>Brassicales</taxon>
        <taxon>Brassicaceae</taxon>
        <taxon>Brassiceae</taxon>
        <taxon>Brassica</taxon>
    </lineage>
</organism>
<dbReference type="Proteomes" id="UP000694005">
    <property type="component" value="Chromosome A02"/>
</dbReference>